<evidence type="ECO:0000313" key="2">
    <source>
        <dbReference type="Proteomes" id="UP000247594"/>
    </source>
</evidence>
<comment type="caution">
    <text evidence="1">The sequence shown here is derived from an EMBL/GenBank/DDBJ whole genome shotgun (WGS) entry which is preliminary data.</text>
</comment>
<dbReference type="RefSeq" id="WP_110478728.1">
    <property type="nucleotide sequence ID" value="NZ_JAZDVC010000001.1"/>
</dbReference>
<dbReference type="Proteomes" id="UP000247594">
    <property type="component" value="Unassembled WGS sequence"/>
</dbReference>
<organism evidence="1 2">
    <name type="scientific">Avibacterium paragallinarum</name>
    <name type="common">Haemophilus gallinarum</name>
    <dbReference type="NCBI Taxonomy" id="728"/>
    <lineage>
        <taxon>Bacteria</taxon>
        <taxon>Pseudomonadati</taxon>
        <taxon>Pseudomonadota</taxon>
        <taxon>Gammaproteobacteria</taxon>
        <taxon>Pasteurellales</taxon>
        <taxon>Pasteurellaceae</taxon>
        <taxon>Avibacterium</taxon>
    </lineage>
</organism>
<name>A0AAE5TI24_AVIPA</name>
<accession>A0AAE5TI24</accession>
<evidence type="ECO:0008006" key="3">
    <source>
        <dbReference type="Google" id="ProtNLM"/>
    </source>
</evidence>
<protein>
    <recommendedName>
        <fullName evidence="3">Mu-like prophage protein gp37</fullName>
    </recommendedName>
</protein>
<dbReference type="EMBL" id="QJPJ01000005">
    <property type="protein sequence ID" value="PXZ39500.1"/>
    <property type="molecule type" value="Genomic_DNA"/>
</dbReference>
<dbReference type="InterPro" id="IPR014972">
    <property type="entry name" value="Phage_Mu_Gp37"/>
</dbReference>
<evidence type="ECO:0000313" key="1">
    <source>
        <dbReference type="EMBL" id="PXZ39500.1"/>
    </source>
</evidence>
<reference evidence="1 2" key="1">
    <citation type="submission" date="2018-06" db="EMBL/GenBank/DDBJ databases">
        <authorList>
            <person name="Teymurazov M."/>
            <person name="Kislichkina A."/>
            <person name="Abaymova A."/>
            <person name="Mukhina T."/>
            <person name="Mayskaya N."/>
            <person name="Svetoch E."/>
            <person name="Bogun A."/>
        </authorList>
    </citation>
    <scope>NUCLEOTIDE SEQUENCE [LARGE SCALE GENOMIC DNA]</scope>
    <source>
        <strain evidence="1 2">SCPM-O-B-8406</strain>
    </source>
</reference>
<dbReference type="AlphaFoldDB" id="A0AAE5TI24"/>
<sequence>MITKIEQALTDRLQRGLGKLVNTVKSYGGEFDDESFGTARLPMCLITYGGSRIERKATSAKRYQSTDTFVIMLAVRSLRSNQAARQGGVDKREVGVNQLISAVRRLLDSQTLGGLVKPLKPMAVRTIFNNAKFNASSITAYALEYEVVYDDVSPLEDGLYPEPTTDETSPDYVFSVYQGEQSDPAPTLEHINFNLYNPDTNADHPFVVAMEEK</sequence>
<gene>
    <name evidence="1" type="ORF">DM482_04090</name>
</gene>
<dbReference type="Pfam" id="PF08873">
    <property type="entry name" value="Phage_Mu_Gp37"/>
    <property type="match status" value="1"/>
</dbReference>
<proteinExistence type="predicted"/>